<feature type="signal peptide" evidence="1">
    <location>
        <begin position="1"/>
        <end position="21"/>
    </location>
</feature>
<dbReference type="Pfam" id="PF13648">
    <property type="entry name" value="Lipocalin_4"/>
    <property type="match status" value="1"/>
</dbReference>
<gene>
    <name evidence="3" type="ORF">QW060_15835</name>
</gene>
<sequence length="158" mass="17756">MKKIFYALAVVALTYSAVSCTSDDNTPTTVIPETPTEKQLLTGKWKMIKGEIYLNGELFQTEDLKSENCDYDFYELFENGVKNEVYHDSEADCAQDATPGTWSYNASLKQVTLIDDEDGYELLAEVIEINTTSLKIKLISDGGDAFPEGFEVFMFLNK</sequence>
<evidence type="ECO:0000256" key="1">
    <source>
        <dbReference type="SAM" id="SignalP"/>
    </source>
</evidence>
<reference evidence="4" key="1">
    <citation type="journal article" date="2019" name="Int. J. Syst. Evol. Microbiol.">
        <title>The Global Catalogue of Microorganisms (GCM) 10K type strain sequencing project: providing services to taxonomists for standard genome sequencing and annotation.</title>
        <authorList>
            <consortium name="The Broad Institute Genomics Platform"/>
            <consortium name="The Broad Institute Genome Sequencing Center for Infectious Disease"/>
            <person name="Wu L."/>
            <person name="Ma J."/>
        </authorList>
    </citation>
    <scope>NUCLEOTIDE SEQUENCE [LARGE SCALE GENOMIC DNA]</scope>
    <source>
        <strain evidence="4">CECT 7184</strain>
    </source>
</reference>
<keyword evidence="4" id="KW-1185">Reference proteome</keyword>
<organism evidence="3 4">
    <name type="scientific">Paenimyroides ceti</name>
    <dbReference type="NCBI Taxonomy" id="395087"/>
    <lineage>
        <taxon>Bacteria</taxon>
        <taxon>Pseudomonadati</taxon>
        <taxon>Bacteroidota</taxon>
        <taxon>Flavobacteriia</taxon>
        <taxon>Flavobacteriales</taxon>
        <taxon>Flavobacteriaceae</taxon>
        <taxon>Paenimyroides</taxon>
    </lineage>
</organism>
<dbReference type="InterPro" id="IPR024311">
    <property type="entry name" value="Lipocalin-like"/>
</dbReference>
<comment type="caution">
    <text evidence="3">The sequence shown here is derived from an EMBL/GenBank/DDBJ whole genome shotgun (WGS) entry which is preliminary data.</text>
</comment>
<keyword evidence="1" id="KW-0732">Signal</keyword>
<evidence type="ECO:0000313" key="4">
    <source>
        <dbReference type="Proteomes" id="UP001242368"/>
    </source>
</evidence>
<proteinExistence type="predicted"/>
<dbReference type="EMBL" id="JAUFQU010000001">
    <property type="protein sequence ID" value="MDN3708573.1"/>
    <property type="molecule type" value="Genomic_DNA"/>
</dbReference>
<evidence type="ECO:0000259" key="2">
    <source>
        <dbReference type="Pfam" id="PF13648"/>
    </source>
</evidence>
<feature type="domain" description="Lipocalin-like" evidence="2">
    <location>
        <begin position="41"/>
        <end position="136"/>
    </location>
</feature>
<evidence type="ECO:0000313" key="3">
    <source>
        <dbReference type="EMBL" id="MDN3708573.1"/>
    </source>
</evidence>
<dbReference type="Proteomes" id="UP001242368">
    <property type="component" value="Unassembled WGS sequence"/>
</dbReference>
<feature type="chain" id="PRO_5046155862" evidence="1">
    <location>
        <begin position="22"/>
        <end position="158"/>
    </location>
</feature>
<protein>
    <submittedName>
        <fullName evidence="3">Lipocalin family protein</fullName>
    </submittedName>
</protein>
<dbReference type="PROSITE" id="PS51257">
    <property type="entry name" value="PROKAR_LIPOPROTEIN"/>
    <property type="match status" value="1"/>
</dbReference>
<dbReference type="RefSeq" id="WP_290364432.1">
    <property type="nucleotide sequence ID" value="NZ_JAUFQU010000001.1"/>
</dbReference>
<name>A0ABT8CVM8_9FLAO</name>
<accession>A0ABT8CVM8</accession>